<dbReference type="InterPro" id="IPR036388">
    <property type="entry name" value="WH-like_DNA-bd_sf"/>
</dbReference>
<comment type="pathway">
    <text evidence="1">Protein modification; protein ubiquitination.</text>
</comment>
<keyword evidence="11" id="KW-1185">Reference proteome</keyword>
<name>A0A139A742_GONPJ</name>
<dbReference type="PANTHER" id="PTHR11932">
    <property type="entry name" value="CULLIN"/>
    <property type="match status" value="1"/>
</dbReference>
<sequence>MAHNSQDTDIRSVWPRVSAGVNEIMANLMNGMSHGRYIELHTVIYNYCTSSRAMTHESHGGPHRGANLMGSELYNHLKDYLRNHLSVMRADAQTRVDEELLKFYSTKWTEYTTGAKYLNHIFSYLNRHWVKREIDEGRKTIYEVYTLCLVSWRDHMFAQLQSSVMAAVIKLTERQRNGETIESGLIKSVVDSFVALGLDENDSKKSTLDVYKVYFEKPFIDATDAYYSAESEKFLAENSVPDYMKKVETRLYEEESRILTHLHNTTTRPLSRACEDVLIKRKLPIIVEEFQNLLDQDKTDDMARMYSLCIKVDGLDGLRTKFETHVRRMGLAAVEKVSDGGAAPAAATAAKKPAAGKEDEGEEAQGEDKEPGGVDPKVYVEALLTVHKKYDAMVKEAFKSDQGFVAALDKACREFVNRNKVCKVNSSKSPELLAKFCDSLLRKSAKVAEEGEVEEALNNVMIVFKYVEDKDVFQKFYSKMLAKRLVNEASASDDLETSMISKLKEACGFEYTSKLQRMFSDMALSKDLNTAFRSQQEQNHDATDLLDFSIMVLGTAHWPLQPPNTGYTIPEDLIKTYDRFQRFYNQKHNGRKLNWLFNMGKADLRTNYMKQKQQCTFQVSHFEMAVLLQYNDRTKYSWDELSQQTGVAADVLKGQMGILLKAKVLLLSNGALGDSNSQYELNEDFKSKRIRLNLIVPVRSEVKQEADETHKTVEEDRKLLIQAAIVRIMKTRKVLNHVGLMNEVITQLSARFKPKVPDIKKCIDILLEKEYIERTEGQKDTYSYVA</sequence>
<dbReference type="InterPro" id="IPR016159">
    <property type="entry name" value="Cullin_repeat-like_dom_sf"/>
</dbReference>
<keyword evidence="4" id="KW-0833">Ubl conjugation pathway</keyword>
<dbReference type="InterPro" id="IPR036390">
    <property type="entry name" value="WH_DNA-bd_sf"/>
</dbReference>
<dbReference type="Pfam" id="PF26557">
    <property type="entry name" value="Cullin_AB"/>
    <property type="match status" value="1"/>
</dbReference>
<dbReference type="InterPro" id="IPR036317">
    <property type="entry name" value="Cullin_homology_sf"/>
</dbReference>
<dbReference type="PROSITE" id="PS50069">
    <property type="entry name" value="CULLIN_2"/>
    <property type="match status" value="1"/>
</dbReference>
<evidence type="ECO:0000313" key="11">
    <source>
        <dbReference type="Proteomes" id="UP000070544"/>
    </source>
</evidence>
<evidence type="ECO:0000256" key="3">
    <source>
        <dbReference type="ARBA" id="ARBA00022499"/>
    </source>
</evidence>
<organism evidence="10 11">
    <name type="scientific">Gonapodya prolifera (strain JEL478)</name>
    <name type="common">Monoblepharis prolifera</name>
    <dbReference type="NCBI Taxonomy" id="1344416"/>
    <lineage>
        <taxon>Eukaryota</taxon>
        <taxon>Fungi</taxon>
        <taxon>Fungi incertae sedis</taxon>
        <taxon>Chytridiomycota</taxon>
        <taxon>Chytridiomycota incertae sedis</taxon>
        <taxon>Monoblepharidomycetes</taxon>
        <taxon>Monoblepharidales</taxon>
        <taxon>Gonapodyaceae</taxon>
        <taxon>Gonapodya</taxon>
    </lineage>
</organism>
<comment type="similarity">
    <text evidence="2 6 7">Belongs to the cullin family.</text>
</comment>
<dbReference type="SMART" id="SM00182">
    <property type="entry name" value="CULLIN"/>
    <property type="match status" value="1"/>
</dbReference>
<dbReference type="PROSITE" id="PS01256">
    <property type="entry name" value="CULLIN_1"/>
    <property type="match status" value="1"/>
</dbReference>
<dbReference type="InterPro" id="IPR019559">
    <property type="entry name" value="Cullin_neddylation_domain"/>
</dbReference>
<dbReference type="Gene3D" id="4.10.1030.10">
    <property type="entry name" value="Ring Box Chain A, domain 5"/>
    <property type="match status" value="1"/>
</dbReference>
<dbReference type="SMART" id="SM00884">
    <property type="entry name" value="Cullin_Nedd8"/>
    <property type="match status" value="1"/>
</dbReference>
<dbReference type="InterPro" id="IPR016158">
    <property type="entry name" value="Cullin_homology"/>
</dbReference>
<dbReference type="GO" id="GO:0019005">
    <property type="term" value="C:SCF ubiquitin ligase complex"/>
    <property type="evidence" value="ECO:0007669"/>
    <property type="project" value="UniProtKB-ARBA"/>
</dbReference>
<reference evidence="10 11" key="1">
    <citation type="journal article" date="2015" name="Genome Biol. Evol.">
        <title>Phylogenomic analyses indicate that early fungi evolved digesting cell walls of algal ancestors of land plants.</title>
        <authorList>
            <person name="Chang Y."/>
            <person name="Wang S."/>
            <person name="Sekimoto S."/>
            <person name="Aerts A.L."/>
            <person name="Choi C."/>
            <person name="Clum A."/>
            <person name="LaButti K.M."/>
            <person name="Lindquist E.A."/>
            <person name="Yee Ngan C."/>
            <person name="Ohm R.A."/>
            <person name="Salamov A.A."/>
            <person name="Grigoriev I.V."/>
            <person name="Spatafora J.W."/>
            <person name="Berbee M.L."/>
        </authorList>
    </citation>
    <scope>NUCLEOTIDE SEQUENCE [LARGE SCALE GENOMIC DNA]</scope>
    <source>
        <strain evidence="10 11">JEL478</strain>
    </source>
</reference>
<dbReference type="FunFam" id="1.20.1310.10:FF:000011">
    <property type="entry name" value="Cullin 1"/>
    <property type="match status" value="1"/>
</dbReference>
<dbReference type="OrthoDB" id="27073at2759"/>
<dbReference type="OMA" id="IREWDRY"/>
<dbReference type="FunFam" id="1.10.10.10:FF:000014">
    <property type="entry name" value="Cullin 1"/>
    <property type="match status" value="1"/>
</dbReference>
<dbReference type="AlphaFoldDB" id="A0A139A742"/>
<dbReference type="EMBL" id="KQ965786">
    <property type="protein sequence ID" value="KXS12601.1"/>
    <property type="molecule type" value="Genomic_DNA"/>
</dbReference>
<feature type="region of interest" description="Disordered" evidence="8">
    <location>
        <begin position="342"/>
        <end position="374"/>
    </location>
</feature>
<feature type="compositionally biased region" description="Low complexity" evidence="8">
    <location>
        <begin position="342"/>
        <end position="353"/>
    </location>
</feature>
<feature type="domain" description="Cullin family profile" evidence="9">
    <location>
        <begin position="428"/>
        <end position="660"/>
    </location>
</feature>
<dbReference type="InterPro" id="IPR059120">
    <property type="entry name" value="Cullin-like_AB"/>
</dbReference>
<evidence type="ECO:0000256" key="8">
    <source>
        <dbReference type="SAM" id="MobiDB-lite"/>
    </source>
</evidence>
<evidence type="ECO:0000256" key="7">
    <source>
        <dbReference type="RuleBase" id="RU003829"/>
    </source>
</evidence>
<evidence type="ECO:0000256" key="2">
    <source>
        <dbReference type="ARBA" id="ARBA00006019"/>
    </source>
</evidence>
<evidence type="ECO:0000256" key="4">
    <source>
        <dbReference type="ARBA" id="ARBA00022786"/>
    </source>
</evidence>
<evidence type="ECO:0000313" key="10">
    <source>
        <dbReference type="EMBL" id="KXS12601.1"/>
    </source>
</evidence>
<dbReference type="FunFam" id="1.20.1310.10:FF:000007">
    <property type="entry name" value="Cullin 1"/>
    <property type="match status" value="1"/>
</dbReference>
<proteinExistence type="inferred from homology"/>
<dbReference type="SUPFAM" id="SSF46785">
    <property type="entry name" value="Winged helix' DNA-binding domain"/>
    <property type="match status" value="1"/>
</dbReference>
<dbReference type="SUPFAM" id="SSF74788">
    <property type="entry name" value="Cullin repeat-like"/>
    <property type="match status" value="1"/>
</dbReference>
<evidence type="ECO:0000256" key="1">
    <source>
        <dbReference type="ARBA" id="ARBA00004906"/>
    </source>
</evidence>
<accession>A0A139A742</accession>
<dbReference type="Proteomes" id="UP000070544">
    <property type="component" value="Unassembled WGS sequence"/>
</dbReference>
<keyword evidence="5" id="KW-0832">Ubl conjugation</keyword>
<dbReference type="Gene3D" id="1.20.1310.10">
    <property type="entry name" value="Cullin Repeats"/>
    <property type="match status" value="4"/>
</dbReference>
<dbReference type="Gene3D" id="1.10.10.10">
    <property type="entry name" value="Winged helix-like DNA-binding domain superfamily/Winged helix DNA-binding domain"/>
    <property type="match status" value="2"/>
</dbReference>
<dbReference type="STRING" id="1344416.A0A139A742"/>
<evidence type="ECO:0000256" key="6">
    <source>
        <dbReference type="PROSITE-ProRule" id="PRU00330"/>
    </source>
</evidence>
<keyword evidence="3" id="KW-1017">Isopeptide bond</keyword>
<dbReference type="GO" id="GO:0031625">
    <property type="term" value="F:ubiquitin protein ligase binding"/>
    <property type="evidence" value="ECO:0007669"/>
    <property type="project" value="InterPro"/>
</dbReference>
<dbReference type="GO" id="GO:0031146">
    <property type="term" value="P:SCF-dependent proteasomal ubiquitin-dependent protein catabolic process"/>
    <property type="evidence" value="ECO:0007669"/>
    <property type="project" value="UniProtKB-ARBA"/>
</dbReference>
<evidence type="ECO:0000259" key="9">
    <source>
        <dbReference type="PROSITE" id="PS50069"/>
    </source>
</evidence>
<gene>
    <name evidence="10" type="ORF">M427DRAFT_157184</name>
</gene>
<dbReference type="Pfam" id="PF10557">
    <property type="entry name" value="Cullin_Nedd8"/>
    <property type="match status" value="1"/>
</dbReference>
<dbReference type="InterPro" id="IPR045093">
    <property type="entry name" value="Cullin"/>
</dbReference>
<dbReference type="InterPro" id="IPR016157">
    <property type="entry name" value="Cullin_CS"/>
</dbReference>
<dbReference type="Pfam" id="PF00888">
    <property type="entry name" value="Cullin"/>
    <property type="match status" value="1"/>
</dbReference>
<dbReference type="InterPro" id="IPR001373">
    <property type="entry name" value="Cullin_N"/>
</dbReference>
<evidence type="ECO:0000256" key="5">
    <source>
        <dbReference type="ARBA" id="ARBA00022843"/>
    </source>
</evidence>
<dbReference type="SUPFAM" id="SSF75632">
    <property type="entry name" value="Cullin homology domain"/>
    <property type="match status" value="1"/>
</dbReference>
<protein>
    <submittedName>
        <fullName evidence="10">Cullin-domain-containing protein</fullName>
    </submittedName>
</protein>
<dbReference type="FunFam" id="1.20.1310.10:FF:000029">
    <property type="entry name" value="Cullin homolog 1"/>
    <property type="match status" value="1"/>
</dbReference>